<dbReference type="CDD" id="cd07017">
    <property type="entry name" value="S14_ClpP_2"/>
    <property type="match status" value="1"/>
</dbReference>
<dbReference type="PRINTS" id="PR00127">
    <property type="entry name" value="CLPPROTEASEP"/>
</dbReference>
<dbReference type="AlphaFoldDB" id="A0A940DHT4"/>
<proteinExistence type="inferred from homology"/>
<gene>
    <name evidence="6" type="primary">clpP</name>
    <name evidence="12" type="ORF">IAB16_05290</name>
</gene>
<feature type="active site" evidence="7">
    <location>
        <position position="90"/>
    </location>
</feature>
<evidence type="ECO:0000256" key="3">
    <source>
        <dbReference type="ARBA" id="ARBA00022801"/>
    </source>
</evidence>
<dbReference type="GO" id="GO:0005737">
    <property type="term" value="C:cytoplasm"/>
    <property type="evidence" value="ECO:0007669"/>
    <property type="project" value="UniProtKB-SubCell"/>
</dbReference>
<sequence>MNHIGNNIGNFSADTLLEEGIILLNGVIDGGLAQRVVCQLLYLEKKYPLRPIQMFINSPGGEVNAGMAIYDAMNYVSVEVQTVGIGSAASMAAFLLSSGSRGKRCALPNTEVMIHQPLGGAQGQAEDIIIAARHIEQTRARLNAILAKNTGKSMERIAEDTDRDYVMYAEEAREYGIIDQVIDTVPKAWR</sequence>
<comment type="caution">
    <text evidence="12">The sequence shown here is derived from an EMBL/GenBank/DDBJ whole genome shotgun (WGS) entry which is preliminary data.</text>
</comment>
<comment type="subunit">
    <text evidence="6">Fourteen ClpP subunits assemble into 2 heptameric rings which stack back to back to give a disk-like structure with a central cavity, resembling the structure of eukaryotic proteasomes.</text>
</comment>
<dbReference type="EC" id="3.4.21.92" evidence="6 9"/>
<evidence type="ECO:0000256" key="4">
    <source>
        <dbReference type="ARBA" id="ARBA00022825"/>
    </source>
</evidence>
<dbReference type="PROSITE" id="PS00381">
    <property type="entry name" value="CLP_PROTEASE_SER"/>
    <property type="match status" value="1"/>
</dbReference>
<dbReference type="PANTHER" id="PTHR10381:SF11">
    <property type="entry name" value="ATP-DEPENDENT CLP PROTEASE PROTEOLYTIC SUBUNIT, MITOCHONDRIAL"/>
    <property type="match status" value="1"/>
</dbReference>
<keyword evidence="3 6" id="KW-0378">Hydrolase</keyword>
<dbReference type="GO" id="GO:0009368">
    <property type="term" value="C:endopeptidase Clp complex"/>
    <property type="evidence" value="ECO:0007669"/>
    <property type="project" value="TreeGrafter"/>
</dbReference>
<dbReference type="InterPro" id="IPR033135">
    <property type="entry name" value="ClpP_His_AS"/>
</dbReference>
<dbReference type="InterPro" id="IPR001907">
    <property type="entry name" value="ClpP"/>
</dbReference>
<dbReference type="GO" id="GO:0051117">
    <property type="term" value="F:ATPase binding"/>
    <property type="evidence" value="ECO:0007669"/>
    <property type="project" value="TreeGrafter"/>
</dbReference>
<evidence type="ECO:0000256" key="9">
    <source>
        <dbReference type="RuleBase" id="RU000549"/>
    </source>
</evidence>
<keyword evidence="6" id="KW-0963">Cytoplasm</keyword>
<protein>
    <recommendedName>
        <fullName evidence="6 11">ATP-dependent Clp protease proteolytic subunit</fullName>
        <ecNumber evidence="6 9">3.4.21.92</ecNumber>
    </recommendedName>
    <alternativeName>
        <fullName evidence="6">Endopeptidase Clp</fullName>
    </alternativeName>
</protein>
<dbReference type="Gene3D" id="3.90.226.10">
    <property type="entry name" value="2-enoyl-CoA Hydratase, Chain A, domain 1"/>
    <property type="match status" value="1"/>
</dbReference>
<feature type="active site" evidence="6 8">
    <location>
        <position position="115"/>
    </location>
</feature>
<dbReference type="GO" id="GO:0004252">
    <property type="term" value="F:serine-type endopeptidase activity"/>
    <property type="evidence" value="ECO:0007669"/>
    <property type="project" value="UniProtKB-UniRule"/>
</dbReference>
<dbReference type="GO" id="GO:0004176">
    <property type="term" value="F:ATP-dependent peptidase activity"/>
    <property type="evidence" value="ECO:0007669"/>
    <property type="project" value="InterPro"/>
</dbReference>
<name>A0A940DHT4_9FIRM</name>
<dbReference type="PROSITE" id="PS00382">
    <property type="entry name" value="CLP_PROTEASE_HIS"/>
    <property type="match status" value="1"/>
</dbReference>
<dbReference type="InterPro" id="IPR023562">
    <property type="entry name" value="ClpP/TepA"/>
</dbReference>
<evidence type="ECO:0000256" key="5">
    <source>
        <dbReference type="ARBA" id="ARBA00034021"/>
    </source>
</evidence>
<keyword evidence="4 6" id="KW-0720">Serine protease</keyword>
<evidence type="ECO:0000256" key="11">
    <source>
        <dbReference type="RuleBase" id="RU003567"/>
    </source>
</evidence>
<dbReference type="EMBL" id="JADINF010000134">
    <property type="protein sequence ID" value="MBO8424412.1"/>
    <property type="molecule type" value="Genomic_DNA"/>
</dbReference>
<dbReference type="GO" id="GO:0006515">
    <property type="term" value="P:protein quality control for misfolded or incompletely synthesized proteins"/>
    <property type="evidence" value="ECO:0007669"/>
    <property type="project" value="TreeGrafter"/>
</dbReference>
<evidence type="ECO:0000256" key="2">
    <source>
        <dbReference type="ARBA" id="ARBA00022670"/>
    </source>
</evidence>
<evidence type="ECO:0000256" key="8">
    <source>
        <dbReference type="PROSITE-ProRule" id="PRU10086"/>
    </source>
</evidence>
<evidence type="ECO:0000256" key="7">
    <source>
        <dbReference type="PROSITE-ProRule" id="PRU10085"/>
    </source>
</evidence>
<accession>A0A940DHT4</accession>
<evidence type="ECO:0000256" key="6">
    <source>
        <dbReference type="HAMAP-Rule" id="MF_00444"/>
    </source>
</evidence>
<dbReference type="NCBIfam" id="NF009205">
    <property type="entry name" value="PRK12553.1"/>
    <property type="match status" value="1"/>
</dbReference>
<comment type="subcellular location">
    <subcellularLocation>
        <location evidence="6">Cytoplasm</location>
    </subcellularLocation>
</comment>
<evidence type="ECO:0000256" key="1">
    <source>
        <dbReference type="ARBA" id="ARBA00007039"/>
    </source>
</evidence>
<dbReference type="PANTHER" id="PTHR10381">
    <property type="entry name" value="ATP-DEPENDENT CLP PROTEASE PROTEOLYTIC SUBUNIT"/>
    <property type="match status" value="1"/>
</dbReference>
<comment type="function">
    <text evidence="6 10">Cleaves peptides in various proteins in a process that requires ATP hydrolysis. Has a chymotrypsin-like activity. Plays a major role in the degradation of misfolded proteins.</text>
</comment>
<comment type="similarity">
    <text evidence="1 6 11">Belongs to the peptidase S14 family.</text>
</comment>
<keyword evidence="2 6" id="KW-0645">Protease</keyword>
<feature type="active site" description="Nucleophile" evidence="6">
    <location>
        <position position="90"/>
    </location>
</feature>
<evidence type="ECO:0000313" key="13">
    <source>
        <dbReference type="Proteomes" id="UP000727857"/>
    </source>
</evidence>
<dbReference type="InterPro" id="IPR029045">
    <property type="entry name" value="ClpP/crotonase-like_dom_sf"/>
</dbReference>
<dbReference type="HAMAP" id="MF_00444">
    <property type="entry name" value="ClpP"/>
    <property type="match status" value="1"/>
</dbReference>
<reference evidence="12" key="2">
    <citation type="journal article" date="2021" name="PeerJ">
        <title>Extensive microbial diversity within the chicken gut microbiome revealed by metagenomics and culture.</title>
        <authorList>
            <person name="Gilroy R."/>
            <person name="Ravi A."/>
            <person name="Getino M."/>
            <person name="Pursley I."/>
            <person name="Horton D.L."/>
            <person name="Alikhan N.F."/>
            <person name="Baker D."/>
            <person name="Gharbi K."/>
            <person name="Hall N."/>
            <person name="Watson M."/>
            <person name="Adriaenssens E.M."/>
            <person name="Foster-Nyarko E."/>
            <person name="Jarju S."/>
            <person name="Secka A."/>
            <person name="Antonio M."/>
            <person name="Oren A."/>
            <person name="Chaudhuri R.R."/>
            <person name="La Ragione R."/>
            <person name="Hildebrand F."/>
            <person name="Pallen M.J."/>
        </authorList>
    </citation>
    <scope>NUCLEOTIDE SEQUENCE</scope>
    <source>
        <strain evidence="12">517</strain>
    </source>
</reference>
<reference evidence="12" key="1">
    <citation type="submission" date="2020-10" db="EMBL/GenBank/DDBJ databases">
        <authorList>
            <person name="Gilroy R."/>
        </authorList>
    </citation>
    <scope>NUCLEOTIDE SEQUENCE</scope>
    <source>
        <strain evidence="12">517</strain>
    </source>
</reference>
<dbReference type="Pfam" id="PF00574">
    <property type="entry name" value="CLP_protease"/>
    <property type="match status" value="1"/>
</dbReference>
<evidence type="ECO:0000256" key="10">
    <source>
        <dbReference type="RuleBase" id="RU000550"/>
    </source>
</evidence>
<dbReference type="Proteomes" id="UP000727857">
    <property type="component" value="Unassembled WGS sequence"/>
</dbReference>
<evidence type="ECO:0000313" key="12">
    <source>
        <dbReference type="EMBL" id="MBO8424412.1"/>
    </source>
</evidence>
<dbReference type="InterPro" id="IPR018215">
    <property type="entry name" value="ClpP_Ser_AS"/>
</dbReference>
<organism evidence="12 13">
    <name type="scientific">Candidatus Stercoripulliclostridium pullicola</name>
    <dbReference type="NCBI Taxonomy" id="2840953"/>
    <lineage>
        <taxon>Bacteria</taxon>
        <taxon>Bacillati</taxon>
        <taxon>Bacillota</taxon>
        <taxon>Clostridia</taxon>
        <taxon>Eubacteriales</taxon>
        <taxon>Candidatus Stercoripulliclostridium</taxon>
    </lineage>
</organism>
<comment type="catalytic activity">
    <reaction evidence="5 6 8">
        <text>Hydrolysis of proteins to small peptides in the presence of ATP and magnesium. alpha-casein is the usual test substrate. In the absence of ATP, only oligopeptides shorter than five residues are hydrolyzed (such as succinyl-Leu-Tyr-|-NHMec, and Leu-Tyr-Leu-|-Tyr-Trp, in which cleavage of the -Tyr-|-Leu- and -Tyr-|-Trp bonds also occurs).</text>
        <dbReference type="EC" id="3.4.21.92"/>
    </reaction>
</comment>
<dbReference type="SUPFAM" id="SSF52096">
    <property type="entry name" value="ClpP/crotonase"/>
    <property type="match status" value="1"/>
</dbReference>